<evidence type="ECO:0000256" key="2">
    <source>
        <dbReference type="ARBA" id="ARBA00022694"/>
    </source>
</evidence>
<evidence type="ECO:0000256" key="6">
    <source>
        <dbReference type="HAMAP-Rule" id="MF_00379"/>
    </source>
</evidence>
<dbReference type="HAMAP" id="MF_00379">
    <property type="entry name" value="GTPase_MnmE"/>
    <property type="match status" value="1"/>
</dbReference>
<keyword evidence="4 6" id="KW-0630">Potassium</keyword>
<evidence type="ECO:0000256" key="3">
    <source>
        <dbReference type="ARBA" id="ARBA00022741"/>
    </source>
</evidence>
<feature type="binding site" evidence="6">
    <location>
        <position position="242"/>
    </location>
    <ligand>
        <name>K(+)</name>
        <dbReference type="ChEBI" id="CHEBI:29103"/>
    </ligand>
</feature>
<dbReference type="InterPro" id="IPR027368">
    <property type="entry name" value="MnmE_dom2"/>
</dbReference>
<dbReference type="InterPro" id="IPR031168">
    <property type="entry name" value="G_TrmE"/>
</dbReference>
<dbReference type="NCBIfam" id="NF003661">
    <property type="entry name" value="PRK05291.1-3"/>
    <property type="match status" value="1"/>
</dbReference>
<feature type="binding site" evidence="6">
    <location>
        <position position="248"/>
    </location>
    <ligand>
        <name>Mg(2+)</name>
        <dbReference type="ChEBI" id="CHEBI:18420"/>
    </ligand>
</feature>
<dbReference type="Pfam" id="PF12631">
    <property type="entry name" value="MnmE_helical"/>
    <property type="match status" value="1"/>
</dbReference>
<comment type="subcellular location">
    <subcellularLocation>
        <location evidence="6">Cytoplasm</location>
    </subcellularLocation>
</comment>
<dbReference type="InterPro" id="IPR004520">
    <property type="entry name" value="GTPase_MnmE"/>
</dbReference>
<dbReference type="SUPFAM" id="SSF52540">
    <property type="entry name" value="P-loop containing nucleoside triphosphate hydrolases"/>
    <property type="match status" value="1"/>
</dbReference>
<comment type="similarity">
    <text evidence="1 6 7">Belongs to the TRAFAC class TrmE-Era-EngA-EngB-Septin-like GTPase superfamily. TrmE GTPase family.</text>
</comment>
<feature type="domain" description="TrmE-type G" evidence="8">
    <location>
        <begin position="213"/>
        <end position="351"/>
    </location>
</feature>
<keyword evidence="6" id="KW-0460">Magnesium</keyword>
<dbReference type="InterPro" id="IPR005225">
    <property type="entry name" value="Small_GTP-bd"/>
</dbReference>
<comment type="function">
    <text evidence="6">Exhibits a very high intrinsic GTPase hydrolysis rate. Involved in the addition of a carboxymethylaminomethyl (cmnm) group at the wobble position (U34) of certain tRNAs, forming tRNA-cmnm(5)s(2)U34.</text>
</comment>
<gene>
    <name evidence="6 9" type="primary">mnmE</name>
    <name evidence="6" type="synonym">trmE</name>
    <name evidence="9" type="ORF">GCM10023209_24980</name>
</gene>
<dbReference type="CDD" id="cd14858">
    <property type="entry name" value="TrmE_N"/>
    <property type="match status" value="1"/>
</dbReference>
<dbReference type="Pfam" id="PF10396">
    <property type="entry name" value="TrmE_N"/>
    <property type="match status" value="1"/>
</dbReference>
<evidence type="ECO:0000256" key="7">
    <source>
        <dbReference type="RuleBase" id="RU003313"/>
    </source>
</evidence>
<keyword evidence="5 6" id="KW-0342">GTP-binding</keyword>
<dbReference type="Gene3D" id="3.30.1360.120">
    <property type="entry name" value="Probable tRNA modification gtpase trme, domain 1"/>
    <property type="match status" value="1"/>
</dbReference>
<keyword evidence="6" id="KW-0378">Hydrolase</keyword>
<dbReference type="EC" id="3.6.-.-" evidence="6"/>
<keyword evidence="6" id="KW-0479">Metal-binding</keyword>
<proteinExistence type="inferred from homology"/>
<dbReference type="InterPro" id="IPR027266">
    <property type="entry name" value="TrmE/GcvT-like"/>
</dbReference>
<dbReference type="PANTHER" id="PTHR42714">
    <property type="entry name" value="TRNA MODIFICATION GTPASE GTPBP3"/>
    <property type="match status" value="1"/>
</dbReference>
<feature type="binding site" evidence="6">
    <location>
        <begin position="223"/>
        <end position="228"/>
    </location>
    <ligand>
        <name>GTP</name>
        <dbReference type="ChEBI" id="CHEBI:37565"/>
    </ligand>
</feature>
<dbReference type="RefSeq" id="WP_259548579.1">
    <property type="nucleotide sequence ID" value="NZ_BAABHW010000003.1"/>
</dbReference>
<dbReference type="InterPro" id="IPR025867">
    <property type="entry name" value="MnmE_helical"/>
</dbReference>
<keyword evidence="6" id="KW-0963">Cytoplasm</keyword>
<dbReference type="PANTHER" id="PTHR42714:SF2">
    <property type="entry name" value="TRNA MODIFICATION GTPASE GTPBP3, MITOCHONDRIAL"/>
    <property type="match status" value="1"/>
</dbReference>
<sequence length="428" mass="45706">MSTIFALATARGKSGVAVIRISGNEAFEVGRQLVGTLPKAGRFGLRSVRSRDGVLLDEALVLVFAGPNSFTGEYVVELQLHGSRAVIQSVETAILQTGLARPAEAGEFTRRALMNDTLDLAQVEGLSELIEAETEAQRKQAMRLYDGGLREVSETWRNDLLRAAALIEATIDFADEEVPVDVTPEVRELIGRTRDSLLREIAGSEVAERVRDGFEVAILGAPNAGKSSLLNWIAGREVAITSDVAGTTRDVIEVRVDLHGLPVTFLDTAGLRETEDAVEKIGVSRAKERARAADLRVLLVAPDGSEEGADLVQADDIRVASKIDLSGAEGISTVTGAGIDDLLERVGAILAEQAEKVGTATTARHRHALQRACHELDLAAAHLDANSDTPEISAEHLRSAVAALDSLIGRVDVEAILGEIFSRFCIGK</sequence>
<dbReference type="InterPro" id="IPR018948">
    <property type="entry name" value="GTP-bd_TrmE_N"/>
</dbReference>
<keyword evidence="10" id="KW-1185">Reference proteome</keyword>
<comment type="caution">
    <text evidence="9">The sequence shown here is derived from an EMBL/GenBank/DDBJ whole genome shotgun (WGS) entry which is preliminary data.</text>
</comment>
<comment type="caution">
    <text evidence="6">Lacks conserved residue(s) required for the propagation of feature annotation.</text>
</comment>
<dbReference type="PROSITE" id="PS51709">
    <property type="entry name" value="G_TRME"/>
    <property type="match status" value="1"/>
</dbReference>
<dbReference type="InterPro" id="IPR006073">
    <property type="entry name" value="GTP-bd"/>
</dbReference>
<protein>
    <recommendedName>
        <fullName evidence="6">tRNA modification GTPase MnmE</fullName>
        <ecNumber evidence="6">3.6.-.-</ecNumber>
    </recommendedName>
</protein>
<feature type="binding site" evidence="6">
    <location>
        <position position="244"/>
    </location>
    <ligand>
        <name>K(+)</name>
        <dbReference type="ChEBI" id="CHEBI:29103"/>
    </ligand>
</feature>
<keyword evidence="2 6" id="KW-0819">tRNA processing</keyword>
<comment type="subunit">
    <text evidence="6">Homodimer. Heterotetramer of two MnmE and two MnmG subunits.</text>
</comment>
<feature type="binding site" evidence="6">
    <location>
        <position position="227"/>
    </location>
    <ligand>
        <name>Mg(2+)</name>
        <dbReference type="ChEBI" id="CHEBI:18420"/>
    </ligand>
</feature>
<evidence type="ECO:0000259" key="8">
    <source>
        <dbReference type="PROSITE" id="PS51709"/>
    </source>
</evidence>
<dbReference type="InterPro" id="IPR027417">
    <property type="entry name" value="P-loop_NTPase"/>
</dbReference>
<comment type="cofactor">
    <cofactor evidence="6">
        <name>K(+)</name>
        <dbReference type="ChEBI" id="CHEBI:29103"/>
    </cofactor>
    <text evidence="6">Binds 1 potassium ion per subunit.</text>
</comment>
<feature type="binding site" evidence="6">
    <location>
        <begin position="267"/>
        <end position="270"/>
    </location>
    <ligand>
        <name>GTP</name>
        <dbReference type="ChEBI" id="CHEBI:37565"/>
    </ligand>
</feature>
<feature type="binding site" evidence="6">
    <location>
        <begin position="242"/>
        <end position="248"/>
    </location>
    <ligand>
        <name>GTP</name>
        <dbReference type="ChEBI" id="CHEBI:37565"/>
    </ligand>
</feature>
<dbReference type="Proteomes" id="UP001499910">
    <property type="component" value="Unassembled WGS sequence"/>
</dbReference>
<dbReference type="EMBL" id="BAABHW010000003">
    <property type="protein sequence ID" value="GAA5076199.1"/>
    <property type="molecule type" value="Genomic_DNA"/>
</dbReference>
<dbReference type="Pfam" id="PF01926">
    <property type="entry name" value="MMR_HSR1"/>
    <property type="match status" value="1"/>
</dbReference>
<dbReference type="NCBIfam" id="TIGR00450">
    <property type="entry name" value="mnmE_trmE_thdF"/>
    <property type="match status" value="1"/>
</dbReference>
<dbReference type="SUPFAM" id="SSF116878">
    <property type="entry name" value="TrmE connector domain"/>
    <property type="match status" value="1"/>
</dbReference>
<reference evidence="10" key="1">
    <citation type="journal article" date="2019" name="Int. J. Syst. Evol. Microbiol.">
        <title>The Global Catalogue of Microorganisms (GCM) 10K type strain sequencing project: providing services to taxonomists for standard genome sequencing and annotation.</title>
        <authorList>
            <consortium name="The Broad Institute Genomics Platform"/>
            <consortium name="The Broad Institute Genome Sequencing Center for Infectious Disease"/>
            <person name="Wu L."/>
            <person name="Ma J."/>
        </authorList>
    </citation>
    <scope>NUCLEOTIDE SEQUENCE [LARGE SCALE GENOMIC DNA]</scope>
    <source>
        <strain evidence="10">JCM 18015</strain>
    </source>
</reference>
<dbReference type="NCBIfam" id="TIGR00231">
    <property type="entry name" value="small_GTP"/>
    <property type="match status" value="1"/>
</dbReference>
<feature type="binding site" evidence="6">
    <location>
        <position position="247"/>
    </location>
    <ligand>
        <name>K(+)</name>
        <dbReference type="ChEBI" id="CHEBI:29103"/>
    </ligand>
</feature>
<evidence type="ECO:0000256" key="4">
    <source>
        <dbReference type="ARBA" id="ARBA00022958"/>
    </source>
</evidence>
<evidence type="ECO:0000256" key="5">
    <source>
        <dbReference type="ARBA" id="ARBA00023134"/>
    </source>
</evidence>
<dbReference type="Gene3D" id="1.20.120.430">
    <property type="entry name" value="tRNA modification GTPase MnmE domain 2"/>
    <property type="match status" value="1"/>
</dbReference>
<evidence type="ECO:0000256" key="1">
    <source>
        <dbReference type="ARBA" id="ARBA00011043"/>
    </source>
</evidence>
<feature type="binding site" evidence="6">
    <location>
        <position position="223"/>
    </location>
    <ligand>
        <name>K(+)</name>
        <dbReference type="ChEBI" id="CHEBI:29103"/>
    </ligand>
</feature>
<keyword evidence="3 6" id="KW-0547">Nucleotide-binding</keyword>
<name>A0ABP9LIS7_9RHOB</name>
<dbReference type="CDD" id="cd04164">
    <property type="entry name" value="trmE"/>
    <property type="match status" value="1"/>
</dbReference>
<accession>A0ABP9LIS7</accession>
<evidence type="ECO:0000313" key="9">
    <source>
        <dbReference type="EMBL" id="GAA5076199.1"/>
    </source>
</evidence>
<dbReference type="Gene3D" id="3.40.50.300">
    <property type="entry name" value="P-loop containing nucleotide triphosphate hydrolases"/>
    <property type="match status" value="1"/>
</dbReference>
<evidence type="ECO:0000313" key="10">
    <source>
        <dbReference type="Proteomes" id="UP001499910"/>
    </source>
</evidence>
<organism evidence="9 10">
    <name type="scientific">[Roseibacterium] beibuensis</name>
    <dbReference type="NCBI Taxonomy" id="1193142"/>
    <lineage>
        <taxon>Bacteria</taxon>
        <taxon>Pseudomonadati</taxon>
        <taxon>Pseudomonadota</taxon>
        <taxon>Alphaproteobacteria</taxon>
        <taxon>Rhodobacterales</taxon>
        <taxon>Roseobacteraceae</taxon>
        <taxon>Roseicyclus</taxon>
    </lineage>
</organism>